<gene>
    <name evidence="2" type="ORF">TEA_016240</name>
</gene>
<name>A0A4S4D7T1_CAMSN</name>
<reference evidence="2 3" key="1">
    <citation type="journal article" date="2018" name="Proc. Natl. Acad. Sci. U.S.A.">
        <title>Draft genome sequence of Camellia sinensis var. sinensis provides insights into the evolution of the tea genome and tea quality.</title>
        <authorList>
            <person name="Wei C."/>
            <person name="Yang H."/>
            <person name="Wang S."/>
            <person name="Zhao J."/>
            <person name="Liu C."/>
            <person name="Gao L."/>
            <person name="Xia E."/>
            <person name="Lu Y."/>
            <person name="Tai Y."/>
            <person name="She G."/>
            <person name="Sun J."/>
            <person name="Cao H."/>
            <person name="Tong W."/>
            <person name="Gao Q."/>
            <person name="Li Y."/>
            <person name="Deng W."/>
            <person name="Jiang X."/>
            <person name="Wang W."/>
            <person name="Chen Q."/>
            <person name="Zhang S."/>
            <person name="Li H."/>
            <person name="Wu J."/>
            <person name="Wang P."/>
            <person name="Li P."/>
            <person name="Shi C."/>
            <person name="Zheng F."/>
            <person name="Jian J."/>
            <person name="Huang B."/>
            <person name="Shan D."/>
            <person name="Shi M."/>
            <person name="Fang C."/>
            <person name="Yue Y."/>
            <person name="Li F."/>
            <person name="Li D."/>
            <person name="Wei S."/>
            <person name="Han B."/>
            <person name="Jiang C."/>
            <person name="Yin Y."/>
            <person name="Xia T."/>
            <person name="Zhang Z."/>
            <person name="Bennetzen J.L."/>
            <person name="Zhao S."/>
            <person name="Wan X."/>
        </authorList>
    </citation>
    <scope>NUCLEOTIDE SEQUENCE [LARGE SCALE GENOMIC DNA]</scope>
    <source>
        <strain evidence="3">cv. Shuchazao</strain>
        <tissue evidence="2">Leaf</tissue>
    </source>
</reference>
<evidence type="ECO:0000313" key="2">
    <source>
        <dbReference type="EMBL" id="THF97445.1"/>
    </source>
</evidence>
<keyword evidence="3" id="KW-1185">Reference proteome</keyword>
<dbReference type="GO" id="GO:0048367">
    <property type="term" value="P:shoot system development"/>
    <property type="evidence" value="ECO:0007669"/>
    <property type="project" value="InterPro"/>
</dbReference>
<evidence type="ECO:0000313" key="3">
    <source>
        <dbReference type="Proteomes" id="UP000306102"/>
    </source>
</evidence>
<comment type="caution">
    <text evidence="2">The sequence shown here is derived from an EMBL/GenBank/DDBJ whole genome shotgun (WGS) entry which is preliminary data.</text>
</comment>
<dbReference type="PANTHER" id="PTHR33070:SF109">
    <property type="entry name" value="DOMAIN PROTEIN, PUTATIVE (DUF241)-RELATED"/>
    <property type="match status" value="1"/>
</dbReference>
<protein>
    <recommendedName>
        <fullName evidence="4">DUF241 domain-containing protein</fullName>
    </recommendedName>
</protein>
<evidence type="ECO:0000256" key="1">
    <source>
        <dbReference type="SAM" id="Coils"/>
    </source>
</evidence>
<proteinExistence type="predicted"/>
<sequence>MTMGSFSKTKSHFHIRSISLPCRSHPSTVRIEEELNKIKTWESSSTPTAEAISNGLSRLEDLNKCMQDLLNLPLTQQALSHHHHEKWIGDLQDGFVSLLDICGTERDVMTQIKEHVRDLQSALRRRKGDSSIEISIAKYTCFRKNTKKDAKKLIAVMKHMDNKIEATPLLELDQHISSLIKALREVVAASISILHSVLLFLSMPILKSKSTRWSLVSKLVQKGEVACENQENVNELESVDVALHSLCRSDSNEGDKMQSAQNSLKSLETRIEDVENVLECLFRRFVKARATLLNIVSHQL</sequence>
<dbReference type="Proteomes" id="UP000306102">
    <property type="component" value="Unassembled WGS sequence"/>
</dbReference>
<dbReference type="AlphaFoldDB" id="A0A4S4D7T1"/>
<dbReference type="PANTHER" id="PTHR33070">
    <property type="entry name" value="OS06G0725500 PROTEIN"/>
    <property type="match status" value="1"/>
</dbReference>
<feature type="coiled-coil region" evidence="1">
    <location>
        <begin position="257"/>
        <end position="284"/>
    </location>
</feature>
<dbReference type="InterPro" id="IPR004320">
    <property type="entry name" value="BPS1_pln"/>
</dbReference>
<dbReference type="Pfam" id="PF03087">
    <property type="entry name" value="BPS1"/>
    <property type="match status" value="1"/>
</dbReference>
<organism evidence="2 3">
    <name type="scientific">Camellia sinensis var. sinensis</name>
    <name type="common">China tea</name>
    <dbReference type="NCBI Taxonomy" id="542762"/>
    <lineage>
        <taxon>Eukaryota</taxon>
        <taxon>Viridiplantae</taxon>
        <taxon>Streptophyta</taxon>
        <taxon>Embryophyta</taxon>
        <taxon>Tracheophyta</taxon>
        <taxon>Spermatophyta</taxon>
        <taxon>Magnoliopsida</taxon>
        <taxon>eudicotyledons</taxon>
        <taxon>Gunneridae</taxon>
        <taxon>Pentapetalae</taxon>
        <taxon>asterids</taxon>
        <taxon>Ericales</taxon>
        <taxon>Theaceae</taxon>
        <taxon>Camellia</taxon>
    </lineage>
</organism>
<dbReference type="EMBL" id="SDRB02012538">
    <property type="protein sequence ID" value="THF97445.1"/>
    <property type="molecule type" value="Genomic_DNA"/>
</dbReference>
<accession>A0A4S4D7T1</accession>
<keyword evidence="1" id="KW-0175">Coiled coil</keyword>
<evidence type="ECO:0008006" key="4">
    <source>
        <dbReference type="Google" id="ProtNLM"/>
    </source>
</evidence>
<dbReference type="GO" id="GO:0048364">
    <property type="term" value="P:root development"/>
    <property type="evidence" value="ECO:0007669"/>
    <property type="project" value="InterPro"/>
</dbReference>